<keyword evidence="8" id="KW-0520">NAD</keyword>
<dbReference type="CDD" id="cd05819">
    <property type="entry name" value="NHL"/>
    <property type="match status" value="1"/>
</dbReference>
<organism evidence="10 11">
    <name type="scientific">Rotaria magnacalcarata</name>
    <dbReference type="NCBI Taxonomy" id="392030"/>
    <lineage>
        <taxon>Eukaryota</taxon>
        <taxon>Metazoa</taxon>
        <taxon>Spiralia</taxon>
        <taxon>Gnathifera</taxon>
        <taxon>Rotifera</taxon>
        <taxon>Eurotatoria</taxon>
        <taxon>Bdelloidea</taxon>
        <taxon>Philodinida</taxon>
        <taxon>Philodinidae</taxon>
        <taxon>Rotaria</taxon>
    </lineage>
</organism>
<dbReference type="Pfam" id="PF01129">
    <property type="entry name" value="ART"/>
    <property type="match status" value="1"/>
</dbReference>
<keyword evidence="8" id="KW-0521">NADP</keyword>
<keyword evidence="9" id="KW-0472">Membrane</keyword>
<dbReference type="GO" id="GO:0106274">
    <property type="term" value="F:NAD+-protein-arginine ADP-ribosyltransferase activity"/>
    <property type="evidence" value="ECO:0007669"/>
    <property type="project" value="UniProtKB-EC"/>
</dbReference>
<dbReference type="PANTHER" id="PTHR24113:SF15">
    <property type="entry name" value="NACHT DOMAIN-CONTAINING PROTEIN"/>
    <property type="match status" value="1"/>
</dbReference>
<dbReference type="GO" id="GO:0005634">
    <property type="term" value="C:nucleus"/>
    <property type="evidence" value="ECO:0007669"/>
    <property type="project" value="TreeGrafter"/>
</dbReference>
<dbReference type="GO" id="GO:0006913">
    <property type="term" value="P:nucleocytoplasmic transport"/>
    <property type="evidence" value="ECO:0007669"/>
    <property type="project" value="TreeGrafter"/>
</dbReference>
<name>A0A815ELZ5_9BILA</name>
<keyword evidence="2 8" id="KW-0328">Glycosyltransferase</keyword>
<dbReference type="EC" id="2.4.2.31" evidence="8"/>
<evidence type="ECO:0000256" key="4">
    <source>
        <dbReference type="ARBA" id="ARBA00022695"/>
    </source>
</evidence>
<evidence type="ECO:0000256" key="8">
    <source>
        <dbReference type="RuleBase" id="RU361228"/>
    </source>
</evidence>
<dbReference type="Proteomes" id="UP000663834">
    <property type="component" value="Unassembled WGS sequence"/>
</dbReference>
<evidence type="ECO:0000256" key="9">
    <source>
        <dbReference type="SAM" id="Phobius"/>
    </source>
</evidence>
<dbReference type="InterPro" id="IPR001258">
    <property type="entry name" value="NHL_repeat"/>
</dbReference>
<dbReference type="GO" id="GO:0005096">
    <property type="term" value="F:GTPase activator activity"/>
    <property type="evidence" value="ECO:0007669"/>
    <property type="project" value="InterPro"/>
</dbReference>
<dbReference type="SUPFAM" id="SSF52047">
    <property type="entry name" value="RNI-like"/>
    <property type="match status" value="1"/>
</dbReference>
<dbReference type="EMBL" id="CAJNOW010001275">
    <property type="protein sequence ID" value="CAF1312169.1"/>
    <property type="molecule type" value="Genomic_DNA"/>
</dbReference>
<keyword evidence="9" id="KW-1133">Transmembrane helix</keyword>
<dbReference type="SUPFAM" id="SSF56399">
    <property type="entry name" value="ADP-ribosylation"/>
    <property type="match status" value="1"/>
</dbReference>
<protein>
    <recommendedName>
        <fullName evidence="8">NAD(P)(+)--arginine ADP-ribosyltransferase</fullName>
        <ecNumber evidence="8">2.4.2.31</ecNumber>
    </recommendedName>
    <alternativeName>
        <fullName evidence="8">Mono(ADP-ribosyl)transferase</fullName>
    </alternativeName>
</protein>
<dbReference type="InterPro" id="IPR027038">
    <property type="entry name" value="RanGap"/>
</dbReference>
<dbReference type="GO" id="GO:0016779">
    <property type="term" value="F:nucleotidyltransferase activity"/>
    <property type="evidence" value="ECO:0007669"/>
    <property type="project" value="UniProtKB-KW"/>
</dbReference>
<dbReference type="PROSITE" id="PS51125">
    <property type="entry name" value="NHL"/>
    <property type="match status" value="1"/>
</dbReference>
<dbReference type="InterPro" id="IPR032675">
    <property type="entry name" value="LRR_dom_sf"/>
</dbReference>
<dbReference type="PANTHER" id="PTHR24113">
    <property type="entry name" value="RAN GTPASE-ACTIVATING PROTEIN 1"/>
    <property type="match status" value="1"/>
</dbReference>
<evidence type="ECO:0000256" key="2">
    <source>
        <dbReference type="ARBA" id="ARBA00022676"/>
    </source>
</evidence>
<evidence type="ECO:0000256" key="3">
    <source>
        <dbReference type="ARBA" id="ARBA00022679"/>
    </source>
</evidence>
<evidence type="ECO:0000256" key="5">
    <source>
        <dbReference type="ARBA" id="ARBA00022737"/>
    </source>
</evidence>
<dbReference type="OrthoDB" id="120976at2759"/>
<dbReference type="Pfam" id="PF01436">
    <property type="entry name" value="NHL"/>
    <property type="match status" value="1"/>
</dbReference>
<feature type="repeat" description="NHL" evidence="7">
    <location>
        <begin position="869"/>
        <end position="899"/>
    </location>
</feature>
<comment type="catalytic activity">
    <reaction evidence="6 8">
        <text>L-arginyl-[protein] + NAD(+) = N(omega)-(ADP-D-ribosyl)-L-arginyl-[protein] + nicotinamide + H(+)</text>
        <dbReference type="Rhea" id="RHEA:19149"/>
        <dbReference type="Rhea" id="RHEA-COMP:10532"/>
        <dbReference type="Rhea" id="RHEA-COMP:15087"/>
        <dbReference type="ChEBI" id="CHEBI:15378"/>
        <dbReference type="ChEBI" id="CHEBI:17154"/>
        <dbReference type="ChEBI" id="CHEBI:29965"/>
        <dbReference type="ChEBI" id="CHEBI:57540"/>
        <dbReference type="ChEBI" id="CHEBI:142554"/>
        <dbReference type="EC" id="2.4.2.31"/>
    </reaction>
</comment>
<evidence type="ECO:0000313" key="11">
    <source>
        <dbReference type="Proteomes" id="UP000663834"/>
    </source>
</evidence>
<dbReference type="InterPro" id="IPR001611">
    <property type="entry name" value="Leu-rich_rpt"/>
</dbReference>
<gene>
    <name evidence="10" type="ORF">KQP761_LOCUS5309</name>
</gene>
<dbReference type="PROSITE" id="PS51996">
    <property type="entry name" value="TR_MART"/>
    <property type="match status" value="1"/>
</dbReference>
<keyword evidence="4" id="KW-0548">Nucleotidyltransferase</keyword>
<comment type="caution">
    <text evidence="10">The sequence shown here is derived from an EMBL/GenBank/DDBJ whole genome shotgun (WGS) entry which is preliminary data.</text>
</comment>
<dbReference type="GO" id="GO:0031267">
    <property type="term" value="F:small GTPase binding"/>
    <property type="evidence" value="ECO:0007669"/>
    <property type="project" value="TreeGrafter"/>
</dbReference>
<dbReference type="GO" id="GO:0048471">
    <property type="term" value="C:perinuclear region of cytoplasm"/>
    <property type="evidence" value="ECO:0007669"/>
    <property type="project" value="TreeGrafter"/>
</dbReference>
<keyword evidence="9" id="KW-0812">Transmembrane</keyword>
<dbReference type="InterPro" id="IPR000768">
    <property type="entry name" value="ART"/>
</dbReference>
<evidence type="ECO:0000256" key="6">
    <source>
        <dbReference type="ARBA" id="ARBA00047597"/>
    </source>
</evidence>
<proteinExistence type="inferred from homology"/>
<dbReference type="Gene3D" id="3.80.10.10">
    <property type="entry name" value="Ribonuclease Inhibitor"/>
    <property type="match status" value="1"/>
</dbReference>
<dbReference type="SUPFAM" id="SSF101898">
    <property type="entry name" value="NHL repeat"/>
    <property type="match status" value="1"/>
</dbReference>
<keyword evidence="3 8" id="KW-0808">Transferase</keyword>
<dbReference type="Gene3D" id="3.90.176.10">
    <property type="entry name" value="Toxin ADP-ribosyltransferase, Chain A, domain 1"/>
    <property type="match status" value="1"/>
</dbReference>
<feature type="transmembrane region" description="Helical" evidence="9">
    <location>
        <begin position="614"/>
        <end position="638"/>
    </location>
</feature>
<dbReference type="AlphaFoldDB" id="A0A815ELZ5"/>
<reference evidence="10" key="1">
    <citation type="submission" date="2021-02" db="EMBL/GenBank/DDBJ databases">
        <authorList>
            <person name="Nowell W R."/>
        </authorList>
    </citation>
    <scope>NUCLEOTIDE SEQUENCE</scope>
</reference>
<comment type="similarity">
    <text evidence="1 8">Belongs to the Arg-specific ADP-ribosyltransferase family.</text>
</comment>
<dbReference type="Gene3D" id="2.120.10.30">
    <property type="entry name" value="TolB, C-terminal domain"/>
    <property type="match status" value="1"/>
</dbReference>
<evidence type="ECO:0000313" key="10">
    <source>
        <dbReference type="EMBL" id="CAF1312169.1"/>
    </source>
</evidence>
<dbReference type="Pfam" id="PF13516">
    <property type="entry name" value="LRR_6"/>
    <property type="match status" value="5"/>
</dbReference>
<accession>A0A815ELZ5</accession>
<sequence length="976" mass="107604">MALSNQESYAFKLTDIVEEPERMLPPIQGYEKMPLVTLEEAVKPLIETVPEVERMVFTVMPNCQNPPDGLSPDESASIMIYSLEWGPPETPFYKILNKILRGGDRDLLRPWFLYLKLVLTALSKIPSKRLVLHRGVKQDFSASYHQGGIIVWWGFSSCTSSIHVLQNEAFLGKTGTRTLFSIDCHSGKDIQGHSMYKNENEILLLAARQFKVISILNTGNDLHIVHIEEIDPLTPLLAPPSASIAFTSPKSSLWTSSIKPQSSDHDQNAKLEQIISKCQSDKINLKGQRLNDQCMEIVVKHGIIGKQCRRLDLMNSEVTPGSVSILVDALRNNTCLEELNITHNSISDSDIRLLASVANSSILKRIDLEDNDISDDGARYLADMLETNTKLLRLSLSVNHISSRGVNMLANALTSSNTHLEFLNLSANTDVNDESIDSVVNMMEHNRSLKKLDLRHCDLSDDGKTKSVTNESDSSYELGVAYTGLCQHVGCSWTEADGIIQWVCCCDQHLCNTGIPLPISTTTVTSGVSTRIRANKKQRQQYGPSIIHSSSRISPLNTSMKTPTNLLMTSDASKLQEIFQTTSFSFDTKLSTETISKHLRTENIEKKKIYPKKWLIVIIVITILFALSALAVGIYLIIHFTTKKTTTTPTLKPLLRWNSTGLTVADVGGSSGSTSDKLNTPIDLAMDFSNTLYIADFNNNRIQQWLTGALNGAAYLNAPAGVFIDSNNNIYISDSTNARIQEWTSGATSGTRIAGTGSSGSAYNQFDTPYFISRDITTNTLYIADYNNHRVMSYASGASNGTLVIGGQGPGINNTQLYYPVGVYFDSASNCLLIANYGGQHIVRWTLGDSNWDLVPGTPGMVGSSSTLLSYPTGVTLDPMGNLYVADTGNHRIQLFLAGQNNGTTIAEALNVFDQNFKISTDSTIDMAIKACTISKDYKRGIRIQQRLSSQSRNNSYIQAALLCFFRKSSTNAFKM</sequence>
<dbReference type="InterPro" id="IPR011042">
    <property type="entry name" value="6-blade_b-propeller_TolB-like"/>
</dbReference>
<dbReference type="SMART" id="SM00368">
    <property type="entry name" value="LRR_RI"/>
    <property type="match status" value="6"/>
</dbReference>
<dbReference type="GO" id="GO:0005829">
    <property type="term" value="C:cytosol"/>
    <property type="evidence" value="ECO:0007669"/>
    <property type="project" value="TreeGrafter"/>
</dbReference>
<keyword evidence="5" id="KW-0677">Repeat</keyword>
<evidence type="ECO:0000256" key="1">
    <source>
        <dbReference type="ARBA" id="ARBA00009558"/>
    </source>
</evidence>
<evidence type="ECO:0000256" key="7">
    <source>
        <dbReference type="PROSITE-ProRule" id="PRU00504"/>
    </source>
</evidence>